<organism evidence="1 2">
    <name type="scientific">Candidatus Roizmanbacteria bacterium CG09_land_8_20_14_0_10_41_9</name>
    <dbReference type="NCBI Taxonomy" id="1974850"/>
    <lineage>
        <taxon>Bacteria</taxon>
        <taxon>Candidatus Roizmaniibacteriota</taxon>
    </lineage>
</organism>
<dbReference type="PANTHER" id="PTHR28055">
    <property type="entry name" value="ALTERED INHERITANCE OF MITOCHONDRIA PROTEIN 41, MITOCHONDRIAL"/>
    <property type="match status" value="1"/>
</dbReference>
<accession>A0A2H0WSC8</accession>
<dbReference type="InterPro" id="IPR042184">
    <property type="entry name" value="YqeY/Aim41_N"/>
</dbReference>
<reference evidence="2" key="1">
    <citation type="submission" date="2017-09" db="EMBL/GenBank/DDBJ databases">
        <title>Depth-based differentiation of microbial function through sediment-hosted aquifers and enrichment of novel symbionts in the deep terrestrial subsurface.</title>
        <authorList>
            <person name="Probst A.J."/>
            <person name="Ladd B."/>
            <person name="Jarett J.K."/>
            <person name="Geller-Mcgrath D.E."/>
            <person name="Sieber C.M.K."/>
            <person name="Emerson J.B."/>
            <person name="Anantharaman K."/>
            <person name="Thomas B.C."/>
            <person name="Malmstrom R."/>
            <person name="Stieglmeier M."/>
            <person name="Klingl A."/>
            <person name="Woyke T."/>
            <person name="Ryan C.M."/>
            <person name="Banfield J.F."/>
        </authorList>
    </citation>
    <scope>NUCLEOTIDE SEQUENCE [LARGE SCALE GENOMIC DNA]</scope>
</reference>
<dbReference type="AlphaFoldDB" id="A0A2H0WSC8"/>
<dbReference type="EMBL" id="PEZG01000064">
    <property type="protein sequence ID" value="PIS15556.1"/>
    <property type="molecule type" value="Genomic_DNA"/>
</dbReference>
<protein>
    <recommendedName>
        <fullName evidence="3">Aspartyl-tRNA amidotransferase</fullName>
    </recommendedName>
</protein>
<dbReference type="Gene3D" id="1.10.1510.10">
    <property type="entry name" value="Uncharacterised protein YqeY/AIM41 PF09424, N-terminal domain"/>
    <property type="match status" value="1"/>
</dbReference>
<dbReference type="SUPFAM" id="SSF89095">
    <property type="entry name" value="GatB/YqeY motif"/>
    <property type="match status" value="1"/>
</dbReference>
<name>A0A2H0WSC8_9BACT</name>
<evidence type="ECO:0008006" key="3">
    <source>
        <dbReference type="Google" id="ProtNLM"/>
    </source>
</evidence>
<dbReference type="PANTHER" id="PTHR28055:SF1">
    <property type="entry name" value="ALTERED INHERITANCE OF MITOCHONDRIA PROTEIN 41, MITOCHONDRIAL"/>
    <property type="match status" value="1"/>
</dbReference>
<dbReference type="Pfam" id="PF09424">
    <property type="entry name" value="YqeY"/>
    <property type="match status" value="1"/>
</dbReference>
<evidence type="ECO:0000313" key="1">
    <source>
        <dbReference type="EMBL" id="PIS15556.1"/>
    </source>
</evidence>
<dbReference type="Proteomes" id="UP000231198">
    <property type="component" value="Unassembled WGS sequence"/>
</dbReference>
<gene>
    <name evidence="1" type="ORF">COT62_03025</name>
</gene>
<dbReference type="InterPro" id="IPR019004">
    <property type="entry name" value="YqeY/Aim41"/>
</dbReference>
<sequence length="198" mass="22697">MSPCNGLTLKFIICTSSTIFGIDGLFSRIRLKFLKDRNKSVLFPRFIGYNYGMIQKKLQEDQYAALKKKDVATVSVLRYVLSQIKNREIEKKASLTDEEVIITLRKHVKELNESIESFKAGGRADLVAEYEKQLSIITPYLPEEISDEELSEEIQKLIQQHKDMYEKNPKALIGICVKELKSKAEPSRIIKLLNTLPS</sequence>
<evidence type="ECO:0000313" key="2">
    <source>
        <dbReference type="Proteomes" id="UP000231198"/>
    </source>
</evidence>
<proteinExistence type="predicted"/>
<dbReference type="GO" id="GO:0016884">
    <property type="term" value="F:carbon-nitrogen ligase activity, with glutamine as amido-N-donor"/>
    <property type="evidence" value="ECO:0007669"/>
    <property type="project" value="InterPro"/>
</dbReference>
<dbReference type="InterPro" id="IPR003789">
    <property type="entry name" value="Asn/Gln_tRNA_amidoTrase-B-like"/>
</dbReference>
<comment type="caution">
    <text evidence="1">The sequence shown here is derived from an EMBL/GenBank/DDBJ whole genome shotgun (WGS) entry which is preliminary data.</text>
</comment>